<organism evidence="2">
    <name type="scientific">Utricularia reniformis</name>
    <dbReference type="NCBI Taxonomy" id="192314"/>
    <lineage>
        <taxon>Eukaryota</taxon>
        <taxon>Viridiplantae</taxon>
        <taxon>Streptophyta</taxon>
        <taxon>Embryophyta</taxon>
        <taxon>Tracheophyta</taxon>
        <taxon>Spermatophyta</taxon>
        <taxon>Magnoliopsida</taxon>
        <taxon>eudicotyledons</taxon>
        <taxon>Gunneridae</taxon>
        <taxon>Pentapetalae</taxon>
        <taxon>asterids</taxon>
        <taxon>lamiids</taxon>
        <taxon>Lamiales</taxon>
        <taxon>Lentibulariaceae</taxon>
        <taxon>Utricularia</taxon>
    </lineage>
</organism>
<feature type="compositionally biased region" description="Basic residues" evidence="1">
    <location>
        <begin position="41"/>
        <end position="54"/>
    </location>
</feature>
<keyword evidence="2" id="KW-0496">Mitochondrion</keyword>
<evidence type="ECO:0000256" key="1">
    <source>
        <dbReference type="SAM" id="MobiDB-lite"/>
    </source>
</evidence>
<proteinExistence type="predicted"/>
<gene>
    <name evidence="2" type="ORF">AEK19_MT1126</name>
</gene>
<dbReference type="EMBL" id="KY774314">
    <property type="protein sequence ID" value="ART31342.1"/>
    <property type="molecule type" value="Genomic_DNA"/>
</dbReference>
<accession>A0A1Y0B1L8</accession>
<dbReference type="AlphaFoldDB" id="A0A1Y0B1L8"/>
<evidence type="ECO:0000313" key="2">
    <source>
        <dbReference type="EMBL" id="ART31342.1"/>
    </source>
</evidence>
<sequence>MSLTIPCSLTPTEFKTKAFANKSSTDSEREKKTYILINSRRKKAKNKTSPRRQQPKIASLGLQLIKKQEEANC</sequence>
<geneLocation type="mitochondrion" evidence="2"/>
<protein>
    <submittedName>
        <fullName evidence="2">Uncharacterized protein</fullName>
    </submittedName>
</protein>
<feature type="region of interest" description="Disordered" evidence="1">
    <location>
        <begin position="41"/>
        <end position="61"/>
    </location>
</feature>
<reference evidence="2" key="1">
    <citation type="submission" date="2017-03" db="EMBL/GenBank/DDBJ databases">
        <title>The mitochondrial genome of the carnivorous plant Utricularia reniformis (Lentibulariaceae): structure, comparative analysis and evolutionary landmarks.</title>
        <authorList>
            <person name="Silva S.R."/>
            <person name="Alvarenga D.O."/>
            <person name="Michael T.P."/>
            <person name="Miranda V.F.O."/>
            <person name="Varani A.M."/>
        </authorList>
    </citation>
    <scope>NUCLEOTIDE SEQUENCE</scope>
</reference>
<name>A0A1Y0B1L8_9LAMI</name>